<feature type="compositionally biased region" description="Polar residues" evidence="3">
    <location>
        <begin position="1"/>
        <end position="10"/>
    </location>
</feature>
<dbReference type="Proteomes" id="UP000194236">
    <property type="component" value="Unassembled WGS sequence"/>
</dbReference>
<dbReference type="InterPro" id="IPR036020">
    <property type="entry name" value="WW_dom_sf"/>
</dbReference>
<dbReference type="InterPro" id="IPR011524">
    <property type="entry name" value="SARAH_dom"/>
</dbReference>
<feature type="region of interest" description="Disordered" evidence="3">
    <location>
        <begin position="142"/>
        <end position="188"/>
    </location>
</feature>
<dbReference type="PANTHER" id="PTHR47522">
    <property type="entry name" value="SALVADOR FAMILY WW DOMAIN-CONTAINING PROTEIN 1"/>
    <property type="match status" value="1"/>
</dbReference>
<keyword evidence="1" id="KW-0597">Phosphoprotein</keyword>
<dbReference type="InterPro" id="IPR030030">
    <property type="entry name" value="Sav"/>
</dbReference>
<feature type="region of interest" description="Disordered" evidence="3">
    <location>
        <begin position="1"/>
        <end position="20"/>
    </location>
</feature>
<protein>
    <submittedName>
        <fullName evidence="6">WW domain containing protein</fullName>
    </submittedName>
</protein>
<dbReference type="AlphaFoldDB" id="A0A1Y3B0H9"/>
<dbReference type="OrthoDB" id="5339429at2759"/>
<dbReference type="SUPFAM" id="SSF51045">
    <property type="entry name" value="WW domain"/>
    <property type="match status" value="2"/>
</dbReference>
<evidence type="ECO:0000256" key="3">
    <source>
        <dbReference type="SAM" id="MobiDB-lite"/>
    </source>
</evidence>
<sequence length="726" mass="80515">MWISQPTLRASSPSQSSSQIRSMMNLNQMVSSSSGSVGNNQPVGSSFPSNHCLNNQTTGYSNQQQQLPNYVKQQQQQQTNHQIMLMNSLVHELQKQQQNASSNSSINQTMDTFPSYYSPSSSLSSIHENSSTSNMAATSITSLANSQQQNSSSINNFSPNIPKQQQQQQQPQQNRIPNSQQQAQHLYQNTSSCSSINNLATMMKSPSSNSVNHNNGSNTTLDSFGENMQIQMYHKQIQEQYSNQQTQELLARVLSAAASVNPPNTYSQKQMQPNVSCSTSSSQSSLSSLQSGPFKSSSNQALSIVEGSNNSKSNSYQNLTSVVSNSNSSVNTTTQQTENASSPTSAIGGSAAGAIAVSNNSGQEESLPLPPGWSIDFTLRGRKYYIDHNTKTTHWSHPLESEGLPTGWERVTSPEYGVYYVNHITRQTQFEHPLAARYGQHLMSTTNNGASCWPHPQSPQSQQLTSAQQQSQQHIYVNAANIQQLLMMNQQNLSKEMAASLPKEENRTISDNHVYSNVPLLFQQLLSKNHQQQQKLQLSPLMESDGGNLDTDGGQYANTGNLNRISSSELNSVDKAGGSLDNNQMINSSLLPKHRLLSTALFGSTQLLNNRSNEHVNKNDDISNISKSIEPICSPLPLRQRQPSSSTALPLPPRPSRINDCIVPANPYLTEEIPQWLYIYSKAPPEHDHKLKWELFRLPELDCFQAMLNRLYRTDMERLVMSYEMI</sequence>
<accession>A0A1Y3B0H9</accession>
<feature type="compositionally biased region" description="Polar residues" evidence="3">
    <location>
        <begin position="47"/>
        <end position="61"/>
    </location>
</feature>
<dbReference type="GO" id="GO:0043065">
    <property type="term" value="P:positive regulation of apoptotic process"/>
    <property type="evidence" value="ECO:0007669"/>
    <property type="project" value="TreeGrafter"/>
</dbReference>
<evidence type="ECO:0000259" key="5">
    <source>
        <dbReference type="PROSITE" id="PS50951"/>
    </source>
</evidence>
<feature type="domain" description="WW" evidence="4">
    <location>
        <begin position="402"/>
        <end position="435"/>
    </location>
</feature>
<feature type="region of interest" description="Disordered" evidence="3">
    <location>
        <begin position="262"/>
        <end position="294"/>
    </location>
</feature>
<feature type="compositionally biased region" description="Low complexity" evidence="3">
    <location>
        <begin position="276"/>
        <end position="294"/>
    </location>
</feature>
<dbReference type="PROSITE" id="PS50951">
    <property type="entry name" value="SARAH"/>
    <property type="match status" value="1"/>
</dbReference>
<evidence type="ECO:0000259" key="4">
    <source>
        <dbReference type="PROSITE" id="PS50020"/>
    </source>
</evidence>
<dbReference type="SMART" id="SM00456">
    <property type="entry name" value="WW"/>
    <property type="match status" value="2"/>
</dbReference>
<dbReference type="EMBL" id="MUJZ01051231">
    <property type="protein sequence ID" value="OTF73518.1"/>
    <property type="molecule type" value="Genomic_DNA"/>
</dbReference>
<dbReference type="InterPro" id="IPR001202">
    <property type="entry name" value="WW_dom"/>
</dbReference>
<dbReference type="GO" id="GO:0060090">
    <property type="term" value="F:molecular adaptor activity"/>
    <property type="evidence" value="ECO:0007669"/>
    <property type="project" value="InterPro"/>
</dbReference>
<gene>
    <name evidence="6" type="ORF">BLA29_002570</name>
</gene>
<feature type="region of interest" description="Disordered" evidence="3">
    <location>
        <begin position="322"/>
        <end position="347"/>
    </location>
</feature>
<dbReference type="CDD" id="cd21433">
    <property type="entry name" value="SARAH_Sav"/>
    <property type="match status" value="1"/>
</dbReference>
<feature type="domain" description="SARAH" evidence="5">
    <location>
        <begin position="690"/>
        <end position="726"/>
    </location>
</feature>
<evidence type="ECO:0000313" key="7">
    <source>
        <dbReference type="Proteomes" id="UP000194236"/>
    </source>
</evidence>
<organism evidence="6 7">
    <name type="scientific">Euroglyphus maynei</name>
    <name type="common">Mayne's house dust mite</name>
    <dbReference type="NCBI Taxonomy" id="6958"/>
    <lineage>
        <taxon>Eukaryota</taxon>
        <taxon>Metazoa</taxon>
        <taxon>Ecdysozoa</taxon>
        <taxon>Arthropoda</taxon>
        <taxon>Chelicerata</taxon>
        <taxon>Arachnida</taxon>
        <taxon>Acari</taxon>
        <taxon>Acariformes</taxon>
        <taxon>Sarcoptiformes</taxon>
        <taxon>Astigmata</taxon>
        <taxon>Psoroptidia</taxon>
        <taxon>Analgoidea</taxon>
        <taxon>Pyroglyphidae</taxon>
        <taxon>Pyroglyphinae</taxon>
        <taxon>Euroglyphus</taxon>
    </lineage>
</organism>
<name>A0A1Y3B0H9_EURMA</name>
<dbReference type="GO" id="GO:0035329">
    <property type="term" value="P:hippo signaling"/>
    <property type="evidence" value="ECO:0007669"/>
    <property type="project" value="InterPro"/>
</dbReference>
<feature type="compositionally biased region" description="Polar residues" evidence="3">
    <location>
        <begin position="262"/>
        <end position="275"/>
    </location>
</feature>
<feature type="compositionally biased region" description="Low complexity" evidence="3">
    <location>
        <begin position="205"/>
        <end position="218"/>
    </location>
</feature>
<feature type="non-terminal residue" evidence="6">
    <location>
        <position position="726"/>
    </location>
</feature>
<evidence type="ECO:0000313" key="6">
    <source>
        <dbReference type="EMBL" id="OTF73518.1"/>
    </source>
</evidence>
<dbReference type="GO" id="GO:0008285">
    <property type="term" value="P:negative regulation of cell population proliferation"/>
    <property type="evidence" value="ECO:0007669"/>
    <property type="project" value="TreeGrafter"/>
</dbReference>
<dbReference type="CDD" id="cd00201">
    <property type="entry name" value="WW"/>
    <property type="match status" value="2"/>
</dbReference>
<dbReference type="Pfam" id="PF00397">
    <property type="entry name" value="WW"/>
    <property type="match status" value="2"/>
</dbReference>
<keyword evidence="7" id="KW-1185">Reference proteome</keyword>
<comment type="caution">
    <text evidence="6">The sequence shown here is derived from an EMBL/GenBank/DDBJ whole genome shotgun (WGS) entry which is preliminary data.</text>
</comment>
<feature type="compositionally biased region" description="Low complexity" evidence="3">
    <location>
        <begin position="145"/>
        <end position="184"/>
    </location>
</feature>
<evidence type="ECO:0000256" key="1">
    <source>
        <dbReference type="ARBA" id="ARBA00022553"/>
    </source>
</evidence>
<dbReference type="GO" id="GO:0006915">
    <property type="term" value="P:apoptotic process"/>
    <property type="evidence" value="ECO:0007669"/>
    <property type="project" value="InterPro"/>
</dbReference>
<dbReference type="GO" id="GO:0005829">
    <property type="term" value="C:cytosol"/>
    <property type="evidence" value="ECO:0007669"/>
    <property type="project" value="TreeGrafter"/>
</dbReference>
<reference evidence="6 7" key="1">
    <citation type="submission" date="2017-03" db="EMBL/GenBank/DDBJ databases">
        <title>Genome Survey of Euroglyphus maynei.</title>
        <authorList>
            <person name="Arlian L.G."/>
            <person name="Morgan M.S."/>
            <person name="Rider S.D."/>
        </authorList>
    </citation>
    <scope>NUCLEOTIDE SEQUENCE [LARGE SCALE GENOMIC DNA]</scope>
    <source>
        <strain evidence="6">Arlian Lab</strain>
        <tissue evidence="6">Whole body</tissue>
    </source>
</reference>
<dbReference type="FunFam" id="2.20.70.10:FF:000035">
    <property type="entry name" value="Salvador homolog 1 (Drosophila)"/>
    <property type="match status" value="1"/>
</dbReference>
<keyword evidence="2" id="KW-0677">Repeat</keyword>
<dbReference type="Gene3D" id="2.20.70.10">
    <property type="match status" value="2"/>
</dbReference>
<feature type="compositionally biased region" description="Low complexity" evidence="3">
    <location>
        <begin position="30"/>
        <end position="46"/>
    </location>
</feature>
<dbReference type="PANTHER" id="PTHR47522:SF2">
    <property type="entry name" value="PROTEIN SALVADOR HOMOLOG 1"/>
    <property type="match status" value="1"/>
</dbReference>
<evidence type="ECO:0000256" key="2">
    <source>
        <dbReference type="ARBA" id="ARBA00022737"/>
    </source>
</evidence>
<feature type="region of interest" description="Disordered" evidence="3">
    <location>
        <begin position="200"/>
        <end position="223"/>
    </location>
</feature>
<proteinExistence type="predicted"/>
<feature type="region of interest" description="Disordered" evidence="3">
    <location>
        <begin position="30"/>
        <end position="61"/>
    </location>
</feature>
<dbReference type="PROSITE" id="PS01159">
    <property type="entry name" value="WW_DOMAIN_1"/>
    <property type="match status" value="1"/>
</dbReference>
<feature type="domain" description="WW" evidence="4">
    <location>
        <begin position="367"/>
        <end position="400"/>
    </location>
</feature>
<dbReference type="PROSITE" id="PS50020">
    <property type="entry name" value="WW_DOMAIN_2"/>
    <property type="match status" value="2"/>
</dbReference>